<dbReference type="SUPFAM" id="SSF54160">
    <property type="entry name" value="Chromo domain-like"/>
    <property type="match status" value="1"/>
</dbReference>
<feature type="compositionally biased region" description="Basic residues" evidence="2">
    <location>
        <begin position="358"/>
        <end position="368"/>
    </location>
</feature>
<organism evidence="4 5">
    <name type="scientific">Meganyctiphanes norvegica</name>
    <name type="common">Northern krill</name>
    <name type="synonym">Thysanopoda norvegica</name>
    <dbReference type="NCBI Taxonomy" id="48144"/>
    <lineage>
        <taxon>Eukaryota</taxon>
        <taxon>Metazoa</taxon>
        <taxon>Ecdysozoa</taxon>
        <taxon>Arthropoda</taxon>
        <taxon>Crustacea</taxon>
        <taxon>Multicrustacea</taxon>
        <taxon>Malacostraca</taxon>
        <taxon>Eumalacostraca</taxon>
        <taxon>Eucarida</taxon>
        <taxon>Euphausiacea</taxon>
        <taxon>Euphausiidae</taxon>
        <taxon>Meganyctiphanes</taxon>
    </lineage>
</organism>
<sequence>MNGEMHSFKWGNHNNNILGTLSSVRSRDIFCDASISCDGKLYSVHKLVLASCSDYLGRLLEQVSACGAGIAHPVIVLPGVRPLHLEALLDLCYLGEVQVEQEEVPGLIKAANALKFKGLTNADLVQDDSQGISYRQSKSSRGGRSPGRPRKKDQLKSSPKNNDGAASQVMNISAIKSSPGTSKVSPRRGRPGFKTTDPRSKRCKVRLERNIEHLVKQSAVGRPKRIHKSDEKKSKLHNEESDQDVDSYSSRSRGSHHSQSRRRKSVNFEDCGQTSDRITPVTVASPAATFTDNDIFAYTSENKQGVLDVQKDDIESDEIPDPRSRRRPRKIISFKEYSRESSRDVSSSNERESDDGRKSKRGRKKKDKKAGSEKRKGIKRSITKHGSNTEAKSSDEKKQKLSSLEDKKAKSKKDIKNSVPTVSIPQINGSSAPIQSSEKTAEIEYINGGRIQVLDMRDNNWYQCRIMDVNWGAQCVLVHYNRWSSRFDEWINMNSYRIQPPHLSRAELEMKRQPTSAGEKVISEKSKLSNGPVDGSSSSTGESDKGTSETTQREGDEASTLTSGGTQETEESSSPKVAGAAKRKKKPSIKRNPGSPDKQIPGLNDSMSESEDSSKASPIMDKSKNLKKTPENQQSVKEDHQQVLGDDQKTSEKQPSAEEATTSSDPVYSEEISETVADILSRLDAEDTTDSLATVQAISET</sequence>
<dbReference type="PANTHER" id="PTHR23110:SF98">
    <property type="entry name" value="PRE-LOLA-G, ISOFORM C-RELATED"/>
    <property type="match status" value="1"/>
</dbReference>
<feature type="compositionally biased region" description="Basic and acidic residues" evidence="2">
    <location>
        <begin position="196"/>
        <end position="215"/>
    </location>
</feature>
<dbReference type="InterPro" id="IPR000210">
    <property type="entry name" value="BTB/POZ_dom"/>
</dbReference>
<dbReference type="SMART" id="SM00225">
    <property type="entry name" value="BTB"/>
    <property type="match status" value="1"/>
</dbReference>
<feature type="non-terminal residue" evidence="4">
    <location>
        <position position="701"/>
    </location>
</feature>
<comment type="caution">
    <text evidence="4">The sequence shown here is derived from an EMBL/GenBank/DDBJ whole genome shotgun (WGS) entry which is preliminary data.</text>
</comment>
<feature type="compositionally biased region" description="Basic and acidic residues" evidence="2">
    <location>
        <begin position="336"/>
        <end position="357"/>
    </location>
</feature>
<dbReference type="CDD" id="cd18315">
    <property type="entry name" value="BTB_POZ_BAB-like"/>
    <property type="match status" value="1"/>
</dbReference>
<evidence type="ECO:0000256" key="1">
    <source>
        <dbReference type="ARBA" id="ARBA00023242"/>
    </source>
</evidence>
<dbReference type="Proteomes" id="UP001497623">
    <property type="component" value="Unassembled WGS sequence"/>
</dbReference>
<reference evidence="4 5" key="1">
    <citation type="submission" date="2024-05" db="EMBL/GenBank/DDBJ databases">
        <authorList>
            <person name="Wallberg A."/>
        </authorList>
    </citation>
    <scope>NUCLEOTIDE SEQUENCE [LARGE SCALE GENOMIC DNA]</scope>
</reference>
<feature type="compositionally biased region" description="Basic residues" evidence="2">
    <location>
        <begin position="253"/>
        <end position="265"/>
    </location>
</feature>
<evidence type="ECO:0000256" key="2">
    <source>
        <dbReference type="SAM" id="MobiDB-lite"/>
    </source>
</evidence>
<dbReference type="GO" id="GO:0006357">
    <property type="term" value="P:regulation of transcription by RNA polymerase II"/>
    <property type="evidence" value="ECO:0007669"/>
    <property type="project" value="TreeGrafter"/>
</dbReference>
<evidence type="ECO:0000259" key="3">
    <source>
        <dbReference type="PROSITE" id="PS50097"/>
    </source>
</evidence>
<feature type="region of interest" description="Disordered" evidence="2">
    <location>
        <begin position="130"/>
        <end position="273"/>
    </location>
</feature>
<dbReference type="SUPFAM" id="SSF54695">
    <property type="entry name" value="POZ domain"/>
    <property type="match status" value="1"/>
</dbReference>
<proteinExistence type="predicted"/>
<feature type="compositionally biased region" description="Polar residues" evidence="2">
    <location>
        <begin position="156"/>
        <end position="184"/>
    </location>
</feature>
<feature type="compositionally biased region" description="Basic and acidic residues" evidence="2">
    <location>
        <begin position="228"/>
        <end position="240"/>
    </location>
</feature>
<dbReference type="Gene3D" id="3.30.710.10">
    <property type="entry name" value="Potassium Channel Kv1.1, Chain A"/>
    <property type="match status" value="1"/>
</dbReference>
<evidence type="ECO:0000313" key="4">
    <source>
        <dbReference type="EMBL" id="CAL4075392.1"/>
    </source>
</evidence>
<dbReference type="InterPro" id="IPR016197">
    <property type="entry name" value="Chromo-like_dom_sf"/>
</dbReference>
<dbReference type="GO" id="GO:0005694">
    <property type="term" value="C:chromosome"/>
    <property type="evidence" value="ECO:0007669"/>
    <property type="project" value="UniProtKB-ARBA"/>
</dbReference>
<dbReference type="CDD" id="cd20104">
    <property type="entry name" value="MBT_PHF20L1-like"/>
    <property type="match status" value="1"/>
</dbReference>
<feature type="region of interest" description="Disordered" evidence="2">
    <location>
        <begin position="508"/>
        <end position="670"/>
    </location>
</feature>
<keyword evidence="1" id="KW-0539">Nucleus</keyword>
<accession>A0AAV2QBF7</accession>
<name>A0AAV2QBF7_MEGNR</name>
<dbReference type="PROSITE" id="PS50097">
    <property type="entry name" value="BTB"/>
    <property type="match status" value="1"/>
</dbReference>
<feature type="compositionally biased region" description="Basic and acidic residues" evidence="2">
    <location>
        <begin position="621"/>
        <end position="656"/>
    </location>
</feature>
<feature type="compositionally biased region" description="Polar residues" evidence="2">
    <location>
        <begin position="419"/>
        <end position="435"/>
    </location>
</feature>
<evidence type="ECO:0000313" key="5">
    <source>
        <dbReference type="Proteomes" id="UP001497623"/>
    </source>
</evidence>
<keyword evidence="5" id="KW-1185">Reference proteome</keyword>
<protein>
    <recommendedName>
        <fullName evidence="3">BTB domain-containing protein</fullName>
    </recommendedName>
</protein>
<dbReference type="Pfam" id="PF00651">
    <property type="entry name" value="BTB"/>
    <property type="match status" value="1"/>
</dbReference>
<feature type="region of interest" description="Disordered" evidence="2">
    <location>
        <begin position="308"/>
        <end position="435"/>
    </location>
</feature>
<dbReference type="AlphaFoldDB" id="A0AAV2QBF7"/>
<feature type="compositionally biased region" description="Basic and acidic residues" evidence="2">
    <location>
        <begin position="542"/>
        <end position="556"/>
    </location>
</feature>
<gene>
    <name evidence="4" type="ORF">MNOR_LOCUS9768</name>
</gene>
<dbReference type="GO" id="GO:0005634">
    <property type="term" value="C:nucleus"/>
    <property type="evidence" value="ECO:0007669"/>
    <property type="project" value="TreeGrafter"/>
</dbReference>
<dbReference type="InterPro" id="IPR011333">
    <property type="entry name" value="SKP1/BTB/POZ_sf"/>
</dbReference>
<dbReference type="InterPro" id="IPR051095">
    <property type="entry name" value="Dros_DevTransReg"/>
</dbReference>
<dbReference type="PANTHER" id="PTHR23110">
    <property type="entry name" value="BTB DOMAIN TRANSCRIPTION FACTOR"/>
    <property type="match status" value="1"/>
</dbReference>
<dbReference type="Gene3D" id="2.30.30.140">
    <property type="match status" value="1"/>
</dbReference>
<feature type="compositionally biased region" description="Basic and acidic residues" evidence="2">
    <location>
        <begin position="392"/>
        <end position="416"/>
    </location>
</feature>
<dbReference type="EMBL" id="CAXKWB010004778">
    <property type="protein sequence ID" value="CAL4075392.1"/>
    <property type="molecule type" value="Genomic_DNA"/>
</dbReference>
<feature type="domain" description="BTB" evidence="3">
    <location>
        <begin position="31"/>
        <end position="101"/>
    </location>
</feature>